<dbReference type="AlphaFoldDB" id="A0A0A8ZTW1"/>
<reference evidence="1" key="1">
    <citation type="submission" date="2014-09" db="EMBL/GenBank/DDBJ databases">
        <authorList>
            <person name="Magalhaes I.L.F."/>
            <person name="Oliveira U."/>
            <person name="Santos F.R."/>
            <person name="Vidigal T.H.D.A."/>
            <person name="Brescovit A.D."/>
            <person name="Santos A.J."/>
        </authorList>
    </citation>
    <scope>NUCLEOTIDE SEQUENCE</scope>
    <source>
        <tissue evidence="1">Shoot tissue taken approximately 20 cm above the soil surface</tissue>
    </source>
</reference>
<accession>A0A0A8ZTW1</accession>
<sequence>MKTTVCTTHVGRANSEMQNLGERLAAHPSVGSQRSGGEGALRLLLFALCEGESVWEREQSTGSWGLWSAALDGKETAVSARATG</sequence>
<dbReference type="EMBL" id="GBRH01256807">
    <property type="protein sequence ID" value="JAD41088.1"/>
    <property type="molecule type" value="Transcribed_RNA"/>
</dbReference>
<reference evidence="1" key="2">
    <citation type="journal article" date="2015" name="Data Brief">
        <title>Shoot transcriptome of the giant reed, Arundo donax.</title>
        <authorList>
            <person name="Barrero R.A."/>
            <person name="Guerrero F.D."/>
            <person name="Moolhuijzen P."/>
            <person name="Goolsby J.A."/>
            <person name="Tidwell J."/>
            <person name="Bellgard S.E."/>
            <person name="Bellgard M.I."/>
        </authorList>
    </citation>
    <scope>NUCLEOTIDE SEQUENCE</scope>
    <source>
        <tissue evidence="1">Shoot tissue taken approximately 20 cm above the soil surface</tissue>
    </source>
</reference>
<name>A0A0A8ZTW1_ARUDO</name>
<organism evidence="1">
    <name type="scientific">Arundo donax</name>
    <name type="common">Giant reed</name>
    <name type="synonym">Donax arundinaceus</name>
    <dbReference type="NCBI Taxonomy" id="35708"/>
    <lineage>
        <taxon>Eukaryota</taxon>
        <taxon>Viridiplantae</taxon>
        <taxon>Streptophyta</taxon>
        <taxon>Embryophyta</taxon>
        <taxon>Tracheophyta</taxon>
        <taxon>Spermatophyta</taxon>
        <taxon>Magnoliopsida</taxon>
        <taxon>Liliopsida</taxon>
        <taxon>Poales</taxon>
        <taxon>Poaceae</taxon>
        <taxon>PACMAD clade</taxon>
        <taxon>Arundinoideae</taxon>
        <taxon>Arundineae</taxon>
        <taxon>Arundo</taxon>
    </lineage>
</organism>
<proteinExistence type="predicted"/>
<evidence type="ECO:0000313" key="1">
    <source>
        <dbReference type="EMBL" id="JAD41088.1"/>
    </source>
</evidence>
<protein>
    <submittedName>
        <fullName evidence="1">Uncharacterized protein</fullName>
    </submittedName>
</protein>